<feature type="non-terminal residue" evidence="1">
    <location>
        <position position="59"/>
    </location>
</feature>
<dbReference type="Proteomes" id="UP001152795">
    <property type="component" value="Unassembled WGS sequence"/>
</dbReference>
<dbReference type="AlphaFoldDB" id="A0A7D9HXS7"/>
<gene>
    <name evidence="1" type="ORF">PACLA_8A069474</name>
</gene>
<keyword evidence="2" id="KW-1185">Reference proteome</keyword>
<protein>
    <submittedName>
        <fullName evidence="1">Uncharacterized protein</fullName>
    </submittedName>
</protein>
<proteinExistence type="predicted"/>
<name>A0A7D9HXS7_PARCT</name>
<organism evidence="1 2">
    <name type="scientific">Paramuricea clavata</name>
    <name type="common">Red gorgonian</name>
    <name type="synonym">Violescent sea-whip</name>
    <dbReference type="NCBI Taxonomy" id="317549"/>
    <lineage>
        <taxon>Eukaryota</taxon>
        <taxon>Metazoa</taxon>
        <taxon>Cnidaria</taxon>
        <taxon>Anthozoa</taxon>
        <taxon>Octocorallia</taxon>
        <taxon>Malacalcyonacea</taxon>
        <taxon>Plexauridae</taxon>
        <taxon>Paramuricea</taxon>
    </lineage>
</organism>
<sequence>VVSSIFTACCRLVKNAAIHLMSTGDRNTQLFQLTKYSRASVVECPFRAQSARLTMEDFR</sequence>
<comment type="caution">
    <text evidence="1">The sequence shown here is derived from an EMBL/GenBank/DDBJ whole genome shotgun (WGS) entry which is preliminary data.</text>
</comment>
<dbReference type="EMBL" id="CACRXK020002157">
    <property type="protein sequence ID" value="CAB3992955.1"/>
    <property type="molecule type" value="Genomic_DNA"/>
</dbReference>
<evidence type="ECO:0000313" key="1">
    <source>
        <dbReference type="EMBL" id="CAB3992955.1"/>
    </source>
</evidence>
<reference evidence="1" key="1">
    <citation type="submission" date="2020-04" db="EMBL/GenBank/DDBJ databases">
        <authorList>
            <person name="Alioto T."/>
            <person name="Alioto T."/>
            <person name="Gomez Garrido J."/>
        </authorList>
    </citation>
    <scope>NUCLEOTIDE SEQUENCE</scope>
    <source>
        <strain evidence="1">A484AB</strain>
    </source>
</reference>
<evidence type="ECO:0000313" key="2">
    <source>
        <dbReference type="Proteomes" id="UP001152795"/>
    </source>
</evidence>
<feature type="non-terminal residue" evidence="1">
    <location>
        <position position="1"/>
    </location>
</feature>
<accession>A0A7D9HXS7</accession>